<evidence type="ECO:0000313" key="1">
    <source>
        <dbReference type="EMBL" id="KAK4013257.1"/>
    </source>
</evidence>
<gene>
    <name evidence="1" type="ORF">OUZ56_025491</name>
</gene>
<reference evidence="1 2" key="1">
    <citation type="journal article" date="2023" name="Nucleic Acids Res.">
        <title>The hologenome of Daphnia magna reveals possible DNA methylation and microbiome-mediated evolution of the host genome.</title>
        <authorList>
            <person name="Chaturvedi A."/>
            <person name="Li X."/>
            <person name="Dhandapani V."/>
            <person name="Marshall H."/>
            <person name="Kissane S."/>
            <person name="Cuenca-Cambronero M."/>
            <person name="Asole G."/>
            <person name="Calvet F."/>
            <person name="Ruiz-Romero M."/>
            <person name="Marangio P."/>
            <person name="Guigo R."/>
            <person name="Rago D."/>
            <person name="Mirbahai L."/>
            <person name="Eastwood N."/>
            <person name="Colbourne J.K."/>
            <person name="Zhou J."/>
            <person name="Mallon E."/>
            <person name="Orsini L."/>
        </authorList>
    </citation>
    <scope>NUCLEOTIDE SEQUENCE [LARGE SCALE GENOMIC DNA]</scope>
    <source>
        <strain evidence="1">LRV0_1</strain>
    </source>
</reference>
<organism evidence="1 2">
    <name type="scientific">Daphnia magna</name>
    <dbReference type="NCBI Taxonomy" id="35525"/>
    <lineage>
        <taxon>Eukaryota</taxon>
        <taxon>Metazoa</taxon>
        <taxon>Ecdysozoa</taxon>
        <taxon>Arthropoda</taxon>
        <taxon>Crustacea</taxon>
        <taxon>Branchiopoda</taxon>
        <taxon>Diplostraca</taxon>
        <taxon>Cladocera</taxon>
        <taxon>Anomopoda</taxon>
        <taxon>Daphniidae</taxon>
        <taxon>Daphnia</taxon>
    </lineage>
</organism>
<name>A0ABQ9ZK18_9CRUS</name>
<dbReference type="Proteomes" id="UP001234178">
    <property type="component" value="Unassembled WGS sequence"/>
</dbReference>
<protein>
    <submittedName>
        <fullName evidence="1">Uncharacterized protein</fullName>
    </submittedName>
</protein>
<comment type="caution">
    <text evidence="1">The sequence shown here is derived from an EMBL/GenBank/DDBJ whole genome shotgun (WGS) entry which is preliminary data.</text>
</comment>
<evidence type="ECO:0000313" key="2">
    <source>
        <dbReference type="Proteomes" id="UP001234178"/>
    </source>
</evidence>
<sequence>MQDVLFVIWAGRHVSEFLHVRRVVCAVEDVFFVRVGDPGRLSTFLVFPIIRGSKGGGLEPRDRVRLTDHVEYRLLASVALWCGDSSKTFDSARSIPGLTWPTYVCSTSLVIDHDQQKSICVFVTGSSAKVDLVVRLGESIETKIL</sequence>
<proteinExistence type="predicted"/>
<accession>A0ABQ9ZK18</accession>
<dbReference type="EMBL" id="JAOYFB010000004">
    <property type="protein sequence ID" value="KAK4013257.1"/>
    <property type="molecule type" value="Genomic_DNA"/>
</dbReference>
<keyword evidence="2" id="KW-1185">Reference proteome</keyword>